<gene>
    <name evidence="1" type="ORF">FB391_0703</name>
</gene>
<evidence type="ECO:0000313" key="1">
    <source>
        <dbReference type="EMBL" id="TQM34415.1"/>
    </source>
</evidence>
<sequence>MTLLYGERMDVRFAAGFGPIVRDDAASRTFYRDDLGLPLHESPPGYLHTNSLGGVKAFALWRLTDAAQSTFGTAEWPAHLPVPQAWLEFELASPDAVADGERELREAGHEILVSTHVEPWGQTTARLLSPEGMLVGLSFFQELHDD</sequence>
<evidence type="ECO:0000313" key="2">
    <source>
        <dbReference type="Proteomes" id="UP000320235"/>
    </source>
</evidence>
<dbReference type="EMBL" id="VFPE01000001">
    <property type="protein sequence ID" value="TQM34415.1"/>
    <property type="molecule type" value="Genomic_DNA"/>
</dbReference>
<proteinExistence type="predicted"/>
<reference evidence="1 2" key="1">
    <citation type="submission" date="2019-06" db="EMBL/GenBank/DDBJ databases">
        <title>Sequencing the genomes of 1000 actinobacteria strains.</title>
        <authorList>
            <person name="Klenk H.-P."/>
        </authorList>
    </citation>
    <scope>NUCLEOTIDE SEQUENCE [LARGE SCALE GENOMIC DNA]</scope>
    <source>
        <strain evidence="1 2">DSM 105492</strain>
    </source>
</reference>
<accession>A0A543FKQ9</accession>
<dbReference type="SUPFAM" id="SSF54593">
    <property type="entry name" value="Glyoxalase/Bleomycin resistance protein/Dihydroxybiphenyl dioxygenase"/>
    <property type="match status" value="1"/>
</dbReference>
<name>A0A543FKQ9_9MICO</name>
<evidence type="ECO:0008006" key="3">
    <source>
        <dbReference type="Google" id="ProtNLM"/>
    </source>
</evidence>
<dbReference type="Gene3D" id="3.10.180.10">
    <property type="entry name" value="2,3-Dihydroxybiphenyl 1,2-Dioxygenase, domain 1"/>
    <property type="match status" value="1"/>
</dbReference>
<comment type="caution">
    <text evidence="1">The sequence shown here is derived from an EMBL/GenBank/DDBJ whole genome shotgun (WGS) entry which is preliminary data.</text>
</comment>
<organism evidence="1 2">
    <name type="scientific">Microbacterium kyungheense</name>
    <dbReference type="NCBI Taxonomy" id="1263636"/>
    <lineage>
        <taxon>Bacteria</taxon>
        <taxon>Bacillati</taxon>
        <taxon>Actinomycetota</taxon>
        <taxon>Actinomycetes</taxon>
        <taxon>Micrococcales</taxon>
        <taxon>Microbacteriaceae</taxon>
        <taxon>Microbacterium</taxon>
    </lineage>
</organism>
<dbReference type="Proteomes" id="UP000320235">
    <property type="component" value="Unassembled WGS sequence"/>
</dbReference>
<dbReference type="InterPro" id="IPR029068">
    <property type="entry name" value="Glyas_Bleomycin-R_OHBP_Dase"/>
</dbReference>
<dbReference type="AlphaFoldDB" id="A0A543FKQ9"/>
<protein>
    <recommendedName>
        <fullName evidence="3">Glyoxalase</fullName>
    </recommendedName>
</protein>
<keyword evidence="2" id="KW-1185">Reference proteome</keyword>